<dbReference type="InterPro" id="IPR036412">
    <property type="entry name" value="HAD-like_sf"/>
</dbReference>
<gene>
    <name evidence="1" type="ORF">LQ327_25395</name>
</gene>
<evidence type="ECO:0000313" key="1">
    <source>
        <dbReference type="EMBL" id="MCD2196711.1"/>
    </source>
</evidence>
<proteinExistence type="predicted"/>
<name>A0ABS8PEL8_9PSEU</name>
<protein>
    <submittedName>
        <fullName evidence="1">Haloacid dehalogenase-like hydrolase</fullName>
    </submittedName>
</protein>
<sequence>MTALHVFDMDGTLLRGTTASREICRRLDRIAEIDELERRFRGREITDAQFAVGVHGLWSTLHTELVDDIADGAPWIDGIAEVCADIAARGETSMLITLSPDFFARHLLRLGVDVVHGSAFPPLPFTAPVDPAAILTPADKVRITEAERAARHLSTNACVAYGDSRSDEPLFAHLTHTIAVNADPVVEALARVTYRGDDLREPYAQARRLLDGDGPTGTYTR</sequence>
<accession>A0ABS8PEL8</accession>
<organism evidence="1 2">
    <name type="scientific">Actinomycetospora endophytica</name>
    <dbReference type="NCBI Taxonomy" id="2291215"/>
    <lineage>
        <taxon>Bacteria</taxon>
        <taxon>Bacillati</taxon>
        <taxon>Actinomycetota</taxon>
        <taxon>Actinomycetes</taxon>
        <taxon>Pseudonocardiales</taxon>
        <taxon>Pseudonocardiaceae</taxon>
        <taxon>Actinomycetospora</taxon>
    </lineage>
</organism>
<dbReference type="Proteomes" id="UP001199469">
    <property type="component" value="Unassembled WGS sequence"/>
</dbReference>
<dbReference type="Gene3D" id="3.40.50.1000">
    <property type="entry name" value="HAD superfamily/HAD-like"/>
    <property type="match status" value="1"/>
</dbReference>
<dbReference type="InterPro" id="IPR023214">
    <property type="entry name" value="HAD_sf"/>
</dbReference>
<keyword evidence="2" id="KW-1185">Reference proteome</keyword>
<evidence type="ECO:0000313" key="2">
    <source>
        <dbReference type="Proteomes" id="UP001199469"/>
    </source>
</evidence>
<dbReference type="SUPFAM" id="SSF56784">
    <property type="entry name" value="HAD-like"/>
    <property type="match status" value="1"/>
</dbReference>
<dbReference type="RefSeq" id="WP_230738590.1">
    <property type="nucleotide sequence ID" value="NZ_JAJNDB010000006.1"/>
</dbReference>
<dbReference type="EMBL" id="JAJNDB010000006">
    <property type="protein sequence ID" value="MCD2196711.1"/>
    <property type="molecule type" value="Genomic_DNA"/>
</dbReference>
<comment type="caution">
    <text evidence="1">The sequence shown here is derived from an EMBL/GenBank/DDBJ whole genome shotgun (WGS) entry which is preliminary data.</text>
</comment>
<dbReference type="Pfam" id="PF12710">
    <property type="entry name" value="HAD"/>
    <property type="match status" value="1"/>
</dbReference>
<reference evidence="1 2" key="1">
    <citation type="submission" date="2021-11" db="EMBL/GenBank/DDBJ databases">
        <title>Draft genome sequence of Actinomycetospora sp. SF1 isolated from the rhizosphere soil.</title>
        <authorList>
            <person name="Duangmal K."/>
            <person name="Chantavorakit T."/>
        </authorList>
    </citation>
    <scope>NUCLEOTIDE SEQUENCE [LARGE SCALE GENOMIC DNA]</scope>
    <source>
        <strain evidence="1 2">TBRC 5722</strain>
    </source>
</reference>